<organism evidence="1 2">
    <name type="scientific">Mycena alexandri</name>
    <dbReference type="NCBI Taxonomy" id="1745969"/>
    <lineage>
        <taxon>Eukaryota</taxon>
        <taxon>Fungi</taxon>
        <taxon>Dikarya</taxon>
        <taxon>Basidiomycota</taxon>
        <taxon>Agaricomycotina</taxon>
        <taxon>Agaricomycetes</taxon>
        <taxon>Agaricomycetidae</taxon>
        <taxon>Agaricales</taxon>
        <taxon>Marasmiineae</taxon>
        <taxon>Mycenaceae</taxon>
        <taxon>Mycena</taxon>
    </lineage>
</organism>
<accession>A0AAD6TE55</accession>
<dbReference type="Proteomes" id="UP001218188">
    <property type="component" value="Unassembled WGS sequence"/>
</dbReference>
<protein>
    <submittedName>
        <fullName evidence="1">Uncharacterized protein</fullName>
    </submittedName>
</protein>
<comment type="caution">
    <text evidence="1">The sequence shown here is derived from an EMBL/GenBank/DDBJ whole genome shotgun (WGS) entry which is preliminary data.</text>
</comment>
<keyword evidence="2" id="KW-1185">Reference proteome</keyword>
<proteinExistence type="predicted"/>
<gene>
    <name evidence="1" type="ORF">C8F04DRAFT_1076684</name>
</gene>
<reference evidence="1" key="1">
    <citation type="submission" date="2023-03" db="EMBL/GenBank/DDBJ databases">
        <title>Massive genome expansion in bonnet fungi (Mycena s.s.) driven by repeated elements and novel gene families across ecological guilds.</title>
        <authorList>
            <consortium name="Lawrence Berkeley National Laboratory"/>
            <person name="Harder C.B."/>
            <person name="Miyauchi S."/>
            <person name="Viragh M."/>
            <person name="Kuo A."/>
            <person name="Thoen E."/>
            <person name="Andreopoulos B."/>
            <person name="Lu D."/>
            <person name="Skrede I."/>
            <person name="Drula E."/>
            <person name="Henrissat B."/>
            <person name="Morin E."/>
            <person name="Kohler A."/>
            <person name="Barry K."/>
            <person name="LaButti K."/>
            <person name="Morin E."/>
            <person name="Salamov A."/>
            <person name="Lipzen A."/>
            <person name="Mereny Z."/>
            <person name="Hegedus B."/>
            <person name="Baldrian P."/>
            <person name="Stursova M."/>
            <person name="Weitz H."/>
            <person name="Taylor A."/>
            <person name="Grigoriev I.V."/>
            <person name="Nagy L.G."/>
            <person name="Martin F."/>
            <person name="Kauserud H."/>
        </authorList>
    </citation>
    <scope>NUCLEOTIDE SEQUENCE</scope>
    <source>
        <strain evidence="1">CBHHK200</strain>
    </source>
</reference>
<dbReference type="EMBL" id="JARJCM010000012">
    <property type="protein sequence ID" value="KAJ7042663.1"/>
    <property type="molecule type" value="Genomic_DNA"/>
</dbReference>
<evidence type="ECO:0000313" key="1">
    <source>
        <dbReference type="EMBL" id="KAJ7042663.1"/>
    </source>
</evidence>
<name>A0AAD6TE55_9AGAR</name>
<dbReference type="AlphaFoldDB" id="A0AAD6TE55"/>
<evidence type="ECO:0000313" key="2">
    <source>
        <dbReference type="Proteomes" id="UP001218188"/>
    </source>
</evidence>
<sequence length="84" mass="8967">AIVMLSKVIACLCGFLFLCVPVIPQGLSRLTHLLRTLQCNSLRLMACLVWAAHLGSSSTPHRPCALEPAKAPPTPTLSAVVFTI</sequence>
<feature type="non-terminal residue" evidence="1">
    <location>
        <position position="1"/>
    </location>
</feature>